<evidence type="ECO:0000256" key="4">
    <source>
        <dbReference type="ARBA" id="ARBA00022519"/>
    </source>
</evidence>
<dbReference type="Pfam" id="PF11356">
    <property type="entry name" value="T2SSC"/>
    <property type="match status" value="1"/>
</dbReference>
<comment type="caution">
    <text evidence="13">The sequence shown here is derived from an EMBL/GenBank/DDBJ whole genome shotgun (WGS) entry which is preliminary data.</text>
</comment>
<keyword evidence="6" id="KW-0653">Protein transport</keyword>
<dbReference type="InterPro" id="IPR036034">
    <property type="entry name" value="PDZ_sf"/>
</dbReference>
<dbReference type="InterPro" id="IPR001478">
    <property type="entry name" value="PDZ"/>
</dbReference>
<dbReference type="InterPro" id="IPR024961">
    <property type="entry name" value="T2SS_GspC_N"/>
</dbReference>
<feature type="transmembrane region" description="Helical" evidence="10">
    <location>
        <begin position="7"/>
        <end position="29"/>
    </location>
</feature>
<feature type="domain" description="PDZ" evidence="12">
    <location>
        <begin position="230"/>
        <end position="284"/>
    </location>
</feature>
<evidence type="ECO:0000259" key="11">
    <source>
        <dbReference type="Pfam" id="PF11356"/>
    </source>
</evidence>
<dbReference type="STRING" id="252474.B1A74_12560"/>
<evidence type="ECO:0000256" key="3">
    <source>
        <dbReference type="ARBA" id="ARBA00022475"/>
    </source>
</evidence>
<evidence type="ECO:0000256" key="8">
    <source>
        <dbReference type="ARBA" id="ARBA00023136"/>
    </source>
</evidence>
<dbReference type="Gene3D" id="2.30.30.830">
    <property type="match status" value="1"/>
</dbReference>
<keyword evidence="4" id="KW-0997">Cell inner membrane</keyword>
<keyword evidence="2" id="KW-0813">Transport</keyword>
<evidence type="ECO:0000256" key="6">
    <source>
        <dbReference type="ARBA" id="ARBA00022927"/>
    </source>
</evidence>
<organism evidence="13 14">
    <name type="scientific">Thioalkalivibrio halophilus</name>
    <dbReference type="NCBI Taxonomy" id="252474"/>
    <lineage>
        <taxon>Bacteria</taxon>
        <taxon>Pseudomonadati</taxon>
        <taxon>Pseudomonadota</taxon>
        <taxon>Gammaproteobacteria</taxon>
        <taxon>Chromatiales</taxon>
        <taxon>Ectothiorhodospiraceae</taxon>
        <taxon>Thioalkalivibrio</taxon>
    </lineage>
</organism>
<evidence type="ECO:0000259" key="12">
    <source>
        <dbReference type="Pfam" id="PF13180"/>
    </source>
</evidence>
<dbReference type="GO" id="GO:0005886">
    <property type="term" value="C:plasma membrane"/>
    <property type="evidence" value="ECO:0007669"/>
    <property type="project" value="UniProtKB-SubCell"/>
</dbReference>
<feature type="region of interest" description="Disordered" evidence="9">
    <location>
        <begin position="38"/>
        <end position="90"/>
    </location>
</feature>
<protein>
    <submittedName>
        <fullName evidence="13">Type II secretion system protein GspC</fullName>
    </submittedName>
</protein>
<keyword evidence="3" id="KW-1003">Cell membrane</keyword>
<gene>
    <name evidence="13" type="ORF">B1A74_12560</name>
</gene>
<evidence type="ECO:0000256" key="10">
    <source>
        <dbReference type="SAM" id="Phobius"/>
    </source>
</evidence>
<dbReference type="OrthoDB" id="1491375at2"/>
<keyword evidence="5 10" id="KW-0812">Transmembrane</keyword>
<sequence>MHTHLPRLLNLALAVMLAWMTAGLVWLMLAPEGVLPPPDPAAAPTDTTHSSSPASATTEAGEDRASGFSRSARHEPFGPLETATPAPVEQAPETRLQLDLKGVLADGHGDGTAFIAAGGRDIELYRPDDTIGEQMATLDQVHPDHVVLLRDGRHEILRLPRGEDPRIAGNGADRSAEPSPATSSADGRISRDRWLNDPERVMDAVRARPVIRQGSLAGLEVRPTRNRRDFERTGLRPGDIITSVGGREISAIEDPETLLADLQDARRVDITVERDGQARSLSIEFTE</sequence>
<evidence type="ECO:0000256" key="9">
    <source>
        <dbReference type="SAM" id="MobiDB-lite"/>
    </source>
</evidence>
<dbReference type="Gene3D" id="2.30.42.10">
    <property type="match status" value="1"/>
</dbReference>
<feature type="compositionally biased region" description="Low complexity" evidence="9">
    <location>
        <begin position="42"/>
        <end position="58"/>
    </location>
</feature>
<dbReference type="GO" id="GO:0015031">
    <property type="term" value="P:protein transport"/>
    <property type="evidence" value="ECO:0007669"/>
    <property type="project" value="UniProtKB-KW"/>
</dbReference>
<dbReference type="EMBL" id="MUZR01000061">
    <property type="protein sequence ID" value="OOC09135.1"/>
    <property type="molecule type" value="Genomic_DNA"/>
</dbReference>
<evidence type="ECO:0000313" key="13">
    <source>
        <dbReference type="EMBL" id="OOC09135.1"/>
    </source>
</evidence>
<feature type="region of interest" description="Disordered" evidence="9">
    <location>
        <begin position="160"/>
        <end position="191"/>
    </location>
</feature>
<proteinExistence type="predicted"/>
<dbReference type="Pfam" id="PF13180">
    <property type="entry name" value="PDZ_2"/>
    <property type="match status" value="1"/>
</dbReference>
<name>A0A1V2ZVQ8_9GAMM</name>
<evidence type="ECO:0000256" key="2">
    <source>
        <dbReference type="ARBA" id="ARBA00022448"/>
    </source>
</evidence>
<keyword evidence="7 10" id="KW-1133">Transmembrane helix</keyword>
<dbReference type="Proteomes" id="UP000189177">
    <property type="component" value="Unassembled WGS sequence"/>
</dbReference>
<evidence type="ECO:0000313" key="14">
    <source>
        <dbReference type="Proteomes" id="UP000189177"/>
    </source>
</evidence>
<accession>A0A1V2ZVQ8</accession>
<keyword evidence="14" id="KW-1185">Reference proteome</keyword>
<evidence type="ECO:0000256" key="7">
    <source>
        <dbReference type="ARBA" id="ARBA00022989"/>
    </source>
</evidence>
<dbReference type="AlphaFoldDB" id="A0A1V2ZVQ8"/>
<feature type="domain" description="Type II secretion system protein GspC N-terminal" evidence="11">
    <location>
        <begin position="13"/>
        <end position="159"/>
    </location>
</feature>
<keyword evidence="8 10" id="KW-0472">Membrane</keyword>
<comment type="subcellular location">
    <subcellularLocation>
        <location evidence="1">Cell inner membrane</location>
    </subcellularLocation>
</comment>
<evidence type="ECO:0000256" key="5">
    <source>
        <dbReference type="ARBA" id="ARBA00022692"/>
    </source>
</evidence>
<evidence type="ECO:0000256" key="1">
    <source>
        <dbReference type="ARBA" id="ARBA00004533"/>
    </source>
</evidence>
<reference evidence="13 14" key="1">
    <citation type="submission" date="2017-02" db="EMBL/GenBank/DDBJ databases">
        <title>Genomic diversity within the haloalkaliphilic genus Thioalkalivibrio.</title>
        <authorList>
            <person name="Ahn A.-C."/>
            <person name="Meier-Kolthoff J."/>
            <person name="Overmars L."/>
            <person name="Richter M."/>
            <person name="Woyke T."/>
            <person name="Sorokin D.Y."/>
            <person name="Muyzer G."/>
        </authorList>
    </citation>
    <scope>NUCLEOTIDE SEQUENCE [LARGE SCALE GENOMIC DNA]</scope>
    <source>
        <strain evidence="13 14">HL17</strain>
    </source>
</reference>
<dbReference type="SUPFAM" id="SSF50156">
    <property type="entry name" value="PDZ domain-like"/>
    <property type="match status" value="1"/>
</dbReference>